<keyword evidence="6" id="KW-0675">Receptor</keyword>
<dbReference type="InterPro" id="IPR017452">
    <property type="entry name" value="GPCR_Rhodpsn_7TM"/>
</dbReference>
<dbReference type="VEuPathDB" id="VectorBase:BGLB034925"/>
<evidence type="ECO:0000256" key="6">
    <source>
        <dbReference type="ARBA" id="ARBA00023170"/>
    </source>
</evidence>
<feature type="domain" description="G-protein coupled receptors family 1 profile" evidence="9">
    <location>
        <begin position="42"/>
        <end position="306"/>
    </location>
</feature>
<evidence type="ECO:0000256" key="7">
    <source>
        <dbReference type="ARBA" id="ARBA00023224"/>
    </source>
</evidence>
<proteinExistence type="predicted"/>
<feature type="transmembrane region" description="Helical" evidence="8">
    <location>
        <begin position="148"/>
        <end position="172"/>
    </location>
</feature>
<dbReference type="Proteomes" id="UP000076420">
    <property type="component" value="Unassembled WGS sequence"/>
</dbReference>
<keyword evidence="3 8" id="KW-1133">Transmembrane helix</keyword>
<dbReference type="GO" id="GO:0004930">
    <property type="term" value="F:G protein-coupled receptor activity"/>
    <property type="evidence" value="ECO:0007669"/>
    <property type="project" value="UniProtKB-KW"/>
</dbReference>
<dbReference type="Pfam" id="PF00001">
    <property type="entry name" value="7tm_1"/>
    <property type="match status" value="1"/>
</dbReference>
<evidence type="ECO:0000313" key="10">
    <source>
        <dbReference type="EnsemblMetazoa" id="BGLB034925-PA"/>
    </source>
</evidence>
<evidence type="ECO:0000256" key="5">
    <source>
        <dbReference type="ARBA" id="ARBA00023136"/>
    </source>
</evidence>
<dbReference type="GO" id="GO:0016020">
    <property type="term" value="C:membrane"/>
    <property type="evidence" value="ECO:0007669"/>
    <property type="project" value="UniProtKB-SubCell"/>
</dbReference>
<sequence>MAETNTSNLFYGHYQEIINWEILSLVNNAGLCTLIGLMGLVANVINMVVFVRQGLNTSMNISFFSIAISDITRILLVEWANICFNPYVEKLDPSIVFDYVFYLTGGWPVSCACRITLHISLYITIERCLCIVFPLKIKKLITITRTKLVIVFIYFANIITFVPEYMTVYLGWVYDVRRNSTVFSIGFRENYRQQTKGIIFLLHVVLIVIGLLCIIVMTTVLVLQLRRKRKWRMKNSSSDLSKTSLSTRDRKAAVLVIAVATAVAICYIPIASLSLATVFVPDFYIGGKYFLYFKESWALAFLSLSY</sequence>
<evidence type="ECO:0000256" key="3">
    <source>
        <dbReference type="ARBA" id="ARBA00022989"/>
    </source>
</evidence>
<dbReference type="VEuPathDB" id="VectorBase:BGLAX_031963"/>
<name>A0A2C9LTW6_BIOGL</name>
<keyword evidence="7" id="KW-0807">Transducer</keyword>
<evidence type="ECO:0000256" key="4">
    <source>
        <dbReference type="ARBA" id="ARBA00023040"/>
    </source>
</evidence>
<dbReference type="PROSITE" id="PS50262">
    <property type="entry name" value="G_PROTEIN_RECEP_F1_2"/>
    <property type="match status" value="1"/>
</dbReference>
<gene>
    <name evidence="10" type="primary">106077311</name>
</gene>
<dbReference type="STRING" id="6526.A0A2C9LTW6"/>
<keyword evidence="2 8" id="KW-0812">Transmembrane</keyword>
<reference evidence="10" key="1">
    <citation type="submission" date="2020-05" db="UniProtKB">
        <authorList>
            <consortium name="EnsemblMetazoa"/>
        </authorList>
    </citation>
    <scope>IDENTIFICATION</scope>
    <source>
        <strain evidence="10">BB02</strain>
    </source>
</reference>
<dbReference type="EnsemblMetazoa" id="BGLB034925-RA">
    <property type="protein sequence ID" value="BGLB034925-PA"/>
    <property type="gene ID" value="BGLB034925"/>
</dbReference>
<accession>A0A2C9LTW6</accession>
<keyword evidence="4" id="KW-0297">G-protein coupled receptor</keyword>
<dbReference type="AlphaFoldDB" id="A0A2C9LTW6"/>
<dbReference type="KEGG" id="bgt:106077311"/>
<dbReference type="PANTHER" id="PTHR24243:SF208">
    <property type="entry name" value="PYROKININ-1 RECEPTOR"/>
    <property type="match status" value="1"/>
</dbReference>
<dbReference type="Gene3D" id="1.20.1070.10">
    <property type="entry name" value="Rhodopsin 7-helix transmembrane proteins"/>
    <property type="match status" value="1"/>
</dbReference>
<keyword evidence="5 8" id="KW-0472">Membrane</keyword>
<evidence type="ECO:0000256" key="8">
    <source>
        <dbReference type="SAM" id="Phobius"/>
    </source>
</evidence>
<organism evidence="10 11">
    <name type="scientific">Biomphalaria glabrata</name>
    <name type="common">Bloodfluke planorb</name>
    <name type="synonym">Freshwater snail</name>
    <dbReference type="NCBI Taxonomy" id="6526"/>
    <lineage>
        <taxon>Eukaryota</taxon>
        <taxon>Metazoa</taxon>
        <taxon>Spiralia</taxon>
        <taxon>Lophotrochozoa</taxon>
        <taxon>Mollusca</taxon>
        <taxon>Gastropoda</taxon>
        <taxon>Heterobranchia</taxon>
        <taxon>Euthyneura</taxon>
        <taxon>Panpulmonata</taxon>
        <taxon>Hygrophila</taxon>
        <taxon>Lymnaeoidea</taxon>
        <taxon>Planorbidae</taxon>
        <taxon>Biomphalaria</taxon>
    </lineage>
</organism>
<evidence type="ECO:0000256" key="2">
    <source>
        <dbReference type="ARBA" id="ARBA00022692"/>
    </source>
</evidence>
<dbReference type="InterPro" id="IPR000276">
    <property type="entry name" value="GPCR_Rhodpsn"/>
</dbReference>
<evidence type="ECO:0000313" key="11">
    <source>
        <dbReference type="Proteomes" id="UP000076420"/>
    </source>
</evidence>
<feature type="transmembrane region" description="Helical" evidence="8">
    <location>
        <begin position="198"/>
        <end position="223"/>
    </location>
</feature>
<feature type="transmembrane region" description="Helical" evidence="8">
    <location>
        <begin position="28"/>
        <end position="51"/>
    </location>
</feature>
<dbReference type="SUPFAM" id="SSF81321">
    <property type="entry name" value="Family A G protein-coupled receptor-like"/>
    <property type="match status" value="1"/>
</dbReference>
<feature type="transmembrane region" description="Helical" evidence="8">
    <location>
        <begin position="252"/>
        <end position="280"/>
    </location>
</feature>
<protein>
    <recommendedName>
        <fullName evidence="9">G-protein coupled receptors family 1 profile domain-containing protein</fullName>
    </recommendedName>
</protein>
<dbReference type="PANTHER" id="PTHR24243">
    <property type="entry name" value="G-PROTEIN COUPLED RECEPTOR"/>
    <property type="match status" value="1"/>
</dbReference>
<comment type="subcellular location">
    <subcellularLocation>
        <location evidence="1">Membrane</location>
        <topology evidence="1">Multi-pass membrane protein</topology>
    </subcellularLocation>
</comment>
<evidence type="ECO:0000256" key="1">
    <source>
        <dbReference type="ARBA" id="ARBA00004141"/>
    </source>
</evidence>
<evidence type="ECO:0000259" key="9">
    <source>
        <dbReference type="PROSITE" id="PS50262"/>
    </source>
</evidence>